<gene>
    <name evidence="2" type="ORF">GA0070610_0623</name>
</gene>
<sequence>MDGAETPADRPTLSVVVPVYGVEAYLATCLDSILAQPGAEDGEVVAVDDASPDGSGRLLDRYAARDPRVRVVRLAENAGLGGARNAGVARATGDYLWFVDGDDWLPPGAVAAVRERLADTRPDVLIVDHAEVFPDGRVVARPSGAALGGRHLPLRLADRPELLMLAQSACTKLVRRAFLAESGLSFRPGWYEDCAYSHPLLIAAGSIDVLERDCYHYRQRPRDRITATLSTRHFEVFDQYASVFGWLATVGGDAPDRFGPDLFRVMLDHYLVIVGNDFRLPPETRRAFFRRMAADYRRWLPPAGYPRPGGIAGLKHRMVRHDAYLVWAVLRAAHRAAGRLRTRAGTKR</sequence>
<dbReference type="Gene3D" id="3.90.550.10">
    <property type="entry name" value="Spore Coat Polysaccharide Biosynthesis Protein SpsA, Chain A"/>
    <property type="match status" value="1"/>
</dbReference>
<keyword evidence="2" id="KW-0808">Transferase</keyword>
<dbReference type="InterPro" id="IPR001173">
    <property type="entry name" value="Glyco_trans_2-like"/>
</dbReference>
<dbReference type="AlphaFoldDB" id="A0A1C5G3Z1"/>
<dbReference type="EMBL" id="LT607733">
    <property type="protein sequence ID" value="SCG14420.1"/>
    <property type="molecule type" value="Genomic_DNA"/>
</dbReference>
<dbReference type="Pfam" id="PF00535">
    <property type="entry name" value="Glycos_transf_2"/>
    <property type="match status" value="1"/>
</dbReference>
<name>A0A1C5G3Z1_MICEH</name>
<keyword evidence="3" id="KW-1185">Reference proteome</keyword>
<reference evidence="2 3" key="1">
    <citation type="submission" date="2016-06" db="EMBL/GenBank/DDBJ databases">
        <authorList>
            <person name="Kjaerup R.B."/>
            <person name="Dalgaard T.S."/>
            <person name="Juul-Madsen H.R."/>
        </authorList>
    </citation>
    <scope>NUCLEOTIDE SEQUENCE [LARGE SCALE GENOMIC DNA]</scope>
    <source>
        <strain evidence="2 3">DSM 43913</strain>
    </source>
</reference>
<feature type="domain" description="Glycosyltransferase 2-like" evidence="1">
    <location>
        <begin position="14"/>
        <end position="175"/>
    </location>
</feature>
<dbReference type="PANTHER" id="PTHR22916:SF3">
    <property type="entry name" value="UDP-GLCNAC:BETAGAL BETA-1,3-N-ACETYLGLUCOSAMINYLTRANSFERASE-LIKE PROTEIN 1"/>
    <property type="match status" value="1"/>
</dbReference>
<dbReference type="SUPFAM" id="SSF53448">
    <property type="entry name" value="Nucleotide-diphospho-sugar transferases"/>
    <property type="match status" value="1"/>
</dbReference>
<proteinExistence type="predicted"/>
<dbReference type="GO" id="GO:0016758">
    <property type="term" value="F:hexosyltransferase activity"/>
    <property type="evidence" value="ECO:0007669"/>
    <property type="project" value="UniProtKB-ARBA"/>
</dbReference>
<dbReference type="CDD" id="cd00761">
    <property type="entry name" value="Glyco_tranf_GTA_type"/>
    <property type="match status" value="1"/>
</dbReference>
<dbReference type="GeneID" id="95800517"/>
<evidence type="ECO:0000313" key="2">
    <source>
        <dbReference type="EMBL" id="SCG14420.1"/>
    </source>
</evidence>
<dbReference type="InterPro" id="IPR029044">
    <property type="entry name" value="Nucleotide-diphossugar_trans"/>
</dbReference>
<dbReference type="PANTHER" id="PTHR22916">
    <property type="entry name" value="GLYCOSYLTRANSFERASE"/>
    <property type="match status" value="1"/>
</dbReference>
<organism evidence="2 3">
    <name type="scientific">Micromonospora echinofusca</name>
    <dbReference type="NCBI Taxonomy" id="47858"/>
    <lineage>
        <taxon>Bacteria</taxon>
        <taxon>Bacillati</taxon>
        <taxon>Actinomycetota</taxon>
        <taxon>Actinomycetes</taxon>
        <taxon>Micromonosporales</taxon>
        <taxon>Micromonosporaceae</taxon>
        <taxon>Micromonospora</taxon>
    </lineage>
</organism>
<evidence type="ECO:0000313" key="3">
    <source>
        <dbReference type="Proteomes" id="UP000198251"/>
    </source>
</evidence>
<evidence type="ECO:0000259" key="1">
    <source>
        <dbReference type="Pfam" id="PF00535"/>
    </source>
</evidence>
<dbReference type="Proteomes" id="UP000198251">
    <property type="component" value="Chromosome I"/>
</dbReference>
<protein>
    <submittedName>
        <fullName evidence="2">Glycosyl transferase family 2</fullName>
    </submittedName>
</protein>
<accession>A0A1C5G3Z1</accession>
<dbReference type="RefSeq" id="WP_157747022.1">
    <property type="nucleotide sequence ID" value="NZ_JBFAAC010000004.1"/>
</dbReference>